<feature type="non-terminal residue" evidence="3">
    <location>
        <position position="1"/>
    </location>
</feature>
<evidence type="ECO:0008006" key="5">
    <source>
        <dbReference type="Google" id="ProtNLM"/>
    </source>
</evidence>
<evidence type="ECO:0000313" key="4">
    <source>
        <dbReference type="Proteomes" id="UP001107558"/>
    </source>
</evidence>
<reference evidence="3" key="1">
    <citation type="submission" date="2021-03" db="EMBL/GenBank/DDBJ databases">
        <title>Chromosome level genome of the anhydrobiotic midge Polypedilum vanderplanki.</title>
        <authorList>
            <person name="Yoshida Y."/>
            <person name="Kikawada T."/>
            <person name="Gusev O."/>
        </authorList>
    </citation>
    <scope>NUCLEOTIDE SEQUENCE</scope>
    <source>
        <strain evidence="3">NIAS01</strain>
        <tissue evidence="3">Whole body or cell culture</tissue>
    </source>
</reference>
<keyword evidence="1" id="KW-0472">Membrane</keyword>
<keyword evidence="4" id="KW-1185">Reference proteome</keyword>
<keyword evidence="1" id="KW-1133">Transmembrane helix</keyword>
<evidence type="ECO:0000256" key="2">
    <source>
        <dbReference type="SAM" id="SignalP"/>
    </source>
</evidence>
<feature type="transmembrane region" description="Helical" evidence="1">
    <location>
        <begin position="495"/>
        <end position="516"/>
    </location>
</feature>
<name>A0A9J6B966_POLVA</name>
<feature type="chain" id="PRO_5039953610" description="Ionotropic receptor" evidence="2">
    <location>
        <begin position="22"/>
        <end position="517"/>
    </location>
</feature>
<keyword evidence="1" id="KW-0812">Transmembrane</keyword>
<dbReference type="Proteomes" id="UP001107558">
    <property type="component" value="Unassembled WGS sequence"/>
</dbReference>
<gene>
    <name evidence="3" type="ORF">PVAND_017655</name>
</gene>
<organism evidence="3 4">
    <name type="scientific">Polypedilum vanderplanki</name>
    <name type="common">Sleeping chironomid midge</name>
    <dbReference type="NCBI Taxonomy" id="319348"/>
    <lineage>
        <taxon>Eukaryota</taxon>
        <taxon>Metazoa</taxon>
        <taxon>Ecdysozoa</taxon>
        <taxon>Arthropoda</taxon>
        <taxon>Hexapoda</taxon>
        <taxon>Insecta</taxon>
        <taxon>Pterygota</taxon>
        <taxon>Neoptera</taxon>
        <taxon>Endopterygota</taxon>
        <taxon>Diptera</taxon>
        <taxon>Nematocera</taxon>
        <taxon>Chironomoidea</taxon>
        <taxon>Chironomidae</taxon>
        <taxon>Chironominae</taxon>
        <taxon>Polypedilum</taxon>
        <taxon>Polypedilum</taxon>
    </lineage>
</organism>
<protein>
    <recommendedName>
        <fullName evidence="5">Ionotropic receptor</fullName>
    </recommendedName>
</protein>
<dbReference type="AlphaFoldDB" id="A0A9J6B966"/>
<keyword evidence="2" id="KW-0732">Signal</keyword>
<accession>A0A9J6B966</accession>
<dbReference type="OrthoDB" id="8050636at2759"/>
<evidence type="ECO:0000313" key="3">
    <source>
        <dbReference type="EMBL" id="KAG5666207.1"/>
    </source>
</evidence>
<feature type="signal peptide" evidence="2">
    <location>
        <begin position="1"/>
        <end position="21"/>
    </location>
</feature>
<proteinExistence type="predicted"/>
<dbReference type="EMBL" id="JADBJN010000026">
    <property type="protein sequence ID" value="KAG5666207.1"/>
    <property type="molecule type" value="Genomic_DNA"/>
</dbReference>
<comment type="caution">
    <text evidence="3">The sequence shown here is derived from an EMBL/GenBank/DDBJ whole genome shotgun (WGS) entry which is preliminary data.</text>
</comment>
<evidence type="ECO:0000256" key="1">
    <source>
        <dbReference type="SAM" id="Phobius"/>
    </source>
</evidence>
<sequence>MKKLLLKLFLLSFNICHETLANKKFLINSQSVSKAIFDVIYEFYIAQNIKYDFIIYGEKSNHINDVFDEVTKKVNEKIPTTLKHITNIQIWNHEFNRSAVIFIKSVENLVTFQDKSSVISYSFPKLKYYGSERLKFLLYIEDIEYVDKFSDVLVYEQLSFSFIGDIYFYEFFIYLDRRQKEIFLYVQQIYDLKFCGQFSLTKVNSMNINSQKWNKTLENFYHYENFHGCMLNFYGHHGIDFHFIDDFIYKNNAEETFAGVIYEIIQLMSKNYNFTPHYTLSINNPAYNALGIFYGISQLRLPRESFPRATLIIFIWFCLIIRTCWQSKMFELMTTDMRKPLPRTLEDLRKMNYTVVVDKLKFGVYEDLLNGRESPNILKFTKTDLFIDLYKRALDGETKSKYAFFTTDISEQAAWKKVFNGSLFTLENEILSKPLAVSSPLNNILQYQLNKLVDHLIPSGILNHLVNYGVWHLHRPIYIEPKDSKRILSMSDLQFGFVIFLGFMSLPIVVLFVNFML</sequence>